<reference evidence="1" key="1">
    <citation type="submission" date="2021-01" db="EMBL/GenBank/DDBJ databases">
        <authorList>
            <consortium name="Genoscope - CEA"/>
            <person name="William W."/>
        </authorList>
    </citation>
    <scope>NUCLEOTIDE SEQUENCE</scope>
</reference>
<protein>
    <submittedName>
        <fullName evidence="1">(rape) hypothetical protein</fullName>
    </submittedName>
</protein>
<gene>
    <name evidence="1" type="ORF">DARMORV10_C04P51980.1</name>
</gene>
<proteinExistence type="predicted"/>
<dbReference type="AlphaFoldDB" id="A0A816JNW1"/>
<evidence type="ECO:0000313" key="1">
    <source>
        <dbReference type="EMBL" id="CAF1860780.1"/>
    </source>
</evidence>
<dbReference type="EMBL" id="HG994368">
    <property type="protein sequence ID" value="CAF1860780.1"/>
    <property type="molecule type" value="Genomic_DNA"/>
</dbReference>
<feature type="non-terminal residue" evidence="1">
    <location>
        <position position="82"/>
    </location>
</feature>
<organism evidence="1">
    <name type="scientific">Brassica napus</name>
    <name type="common">Rape</name>
    <dbReference type="NCBI Taxonomy" id="3708"/>
    <lineage>
        <taxon>Eukaryota</taxon>
        <taxon>Viridiplantae</taxon>
        <taxon>Streptophyta</taxon>
        <taxon>Embryophyta</taxon>
        <taxon>Tracheophyta</taxon>
        <taxon>Spermatophyta</taxon>
        <taxon>Magnoliopsida</taxon>
        <taxon>eudicotyledons</taxon>
        <taxon>Gunneridae</taxon>
        <taxon>Pentapetalae</taxon>
        <taxon>rosids</taxon>
        <taxon>malvids</taxon>
        <taxon>Brassicales</taxon>
        <taxon>Brassicaceae</taxon>
        <taxon>Brassiceae</taxon>
        <taxon>Brassica</taxon>
    </lineage>
</organism>
<dbReference type="Proteomes" id="UP001295469">
    <property type="component" value="Chromosome C04"/>
</dbReference>
<name>A0A816JNW1_BRANA</name>
<sequence length="82" mass="9597">MNMSFYFFCPPSHLNVDRRVKFISFTVVLHPSPFTSVYVEFETVARFTWLTPLSPHLRSPCSNDVVMLGTKPRRCAHPCRRH</sequence>
<accession>A0A816JNW1</accession>